<feature type="modified residue" description="N6-(pyridoxal phosphate)lysine" evidence="9">
    <location>
        <position position="212"/>
    </location>
</feature>
<proteinExistence type="inferred from homology"/>
<dbReference type="SUPFAM" id="SSF53383">
    <property type="entry name" value="PLP-dependent transferases"/>
    <property type="match status" value="1"/>
</dbReference>
<evidence type="ECO:0000256" key="3">
    <source>
        <dbReference type="ARBA" id="ARBA00007970"/>
    </source>
</evidence>
<dbReference type="PANTHER" id="PTHR43643">
    <property type="entry name" value="HISTIDINOL-PHOSPHATE AMINOTRANSFERASE 2"/>
    <property type="match status" value="1"/>
</dbReference>
<sequence>MSRYWSEIVHTLTPYVPGEQPKIEGLVKLNTNECPYGPSQAVLDAMAGQTTEALRLYPDPQAGSLKDAVARHHGLRADQVFVGNGSDEVLAHVFMALLRHEAPLLHPDISYSFYPVYARLYGVTTRELPLDAQFGIQVDDYLAAGPNGGIIFPNPNAPTGRAIPLADIERLLQGNPDSVVVIDEAYVDFGAQTAATLIDRHPQLLVVRTLSKSRALAGLRVGYAIGHPDLIEALTRVKDSFNSYPLDRAAIAGAVAAMDDVAWFDATCARIVATRERMTAALQARGFEVLPSAANFVFARLPGHAGAELAAGLRAQRVLVRQFSKPARIADFLRITVGTEAQTDVLIAALDTLLAR</sequence>
<dbReference type="Gene3D" id="3.40.640.10">
    <property type="entry name" value="Type I PLP-dependent aspartate aminotransferase-like (Major domain)"/>
    <property type="match status" value="1"/>
</dbReference>
<organism evidence="11 12">
    <name type="scientific">Pseudaquabacterium rugosum</name>
    <dbReference type="NCBI Taxonomy" id="2984194"/>
    <lineage>
        <taxon>Bacteria</taxon>
        <taxon>Pseudomonadati</taxon>
        <taxon>Pseudomonadota</taxon>
        <taxon>Betaproteobacteria</taxon>
        <taxon>Burkholderiales</taxon>
        <taxon>Sphaerotilaceae</taxon>
        <taxon>Pseudaquabacterium</taxon>
    </lineage>
</organism>
<accession>A0ABU9B7K5</accession>
<evidence type="ECO:0000256" key="4">
    <source>
        <dbReference type="ARBA" id="ARBA00011738"/>
    </source>
</evidence>
<gene>
    <name evidence="9 11" type="primary">hisC</name>
    <name evidence="11" type="ORF">AACH11_06495</name>
</gene>
<dbReference type="Gene3D" id="3.90.1150.10">
    <property type="entry name" value="Aspartate Aminotransferase, domain 1"/>
    <property type="match status" value="1"/>
</dbReference>
<dbReference type="InterPro" id="IPR015422">
    <property type="entry name" value="PyrdxlP-dep_Trfase_small"/>
</dbReference>
<dbReference type="InterPro" id="IPR015424">
    <property type="entry name" value="PyrdxlP-dep_Trfase"/>
</dbReference>
<evidence type="ECO:0000256" key="1">
    <source>
        <dbReference type="ARBA" id="ARBA00001933"/>
    </source>
</evidence>
<keyword evidence="5 9" id="KW-0032">Aminotransferase</keyword>
<dbReference type="RefSeq" id="WP_341373389.1">
    <property type="nucleotide sequence ID" value="NZ_JBBUTF010000005.1"/>
</dbReference>
<evidence type="ECO:0000256" key="8">
    <source>
        <dbReference type="ARBA" id="ARBA00047481"/>
    </source>
</evidence>
<dbReference type="GO" id="GO:0004400">
    <property type="term" value="F:histidinol-phosphate transaminase activity"/>
    <property type="evidence" value="ECO:0007669"/>
    <property type="project" value="UniProtKB-EC"/>
</dbReference>
<dbReference type="CDD" id="cd00609">
    <property type="entry name" value="AAT_like"/>
    <property type="match status" value="1"/>
</dbReference>
<dbReference type="InterPro" id="IPR015421">
    <property type="entry name" value="PyrdxlP-dep_Trfase_major"/>
</dbReference>
<keyword evidence="12" id="KW-1185">Reference proteome</keyword>
<dbReference type="InterPro" id="IPR050106">
    <property type="entry name" value="HistidinolP_aminotransfase"/>
</dbReference>
<name>A0ABU9B7K5_9BURK</name>
<evidence type="ECO:0000256" key="9">
    <source>
        <dbReference type="HAMAP-Rule" id="MF_01023"/>
    </source>
</evidence>
<evidence type="ECO:0000259" key="10">
    <source>
        <dbReference type="Pfam" id="PF00155"/>
    </source>
</evidence>
<dbReference type="InterPro" id="IPR001917">
    <property type="entry name" value="Aminotrans_II_pyridoxalP_BS"/>
</dbReference>
<protein>
    <recommendedName>
        <fullName evidence="9">Histidinol-phosphate aminotransferase</fullName>
        <ecNumber evidence="9">2.6.1.9</ecNumber>
    </recommendedName>
    <alternativeName>
        <fullName evidence="9">Imidazole acetol-phosphate transaminase</fullName>
    </alternativeName>
</protein>
<feature type="domain" description="Aminotransferase class I/classII large" evidence="10">
    <location>
        <begin position="26"/>
        <end position="350"/>
    </location>
</feature>
<reference evidence="11 12" key="1">
    <citation type="submission" date="2024-04" db="EMBL/GenBank/DDBJ databases">
        <title>Novel species of the genus Ideonella isolated from streams.</title>
        <authorList>
            <person name="Lu H."/>
        </authorList>
    </citation>
    <scope>NUCLEOTIDE SEQUENCE [LARGE SCALE GENOMIC DNA]</scope>
    <source>
        <strain evidence="11 12">BYS139W</strain>
    </source>
</reference>
<dbReference type="EMBL" id="JBBUTF010000005">
    <property type="protein sequence ID" value="MEK8025606.1"/>
    <property type="molecule type" value="Genomic_DNA"/>
</dbReference>
<dbReference type="Pfam" id="PF00155">
    <property type="entry name" value="Aminotran_1_2"/>
    <property type="match status" value="1"/>
</dbReference>
<dbReference type="Proteomes" id="UP001368500">
    <property type="component" value="Unassembled WGS sequence"/>
</dbReference>
<keyword evidence="9" id="KW-0368">Histidine biosynthesis</keyword>
<dbReference type="InterPro" id="IPR004839">
    <property type="entry name" value="Aminotransferase_I/II_large"/>
</dbReference>
<comment type="pathway">
    <text evidence="2 9">Amino-acid biosynthesis; L-histidine biosynthesis; L-histidine from 5-phospho-alpha-D-ribose 1-diphosphate: step 7/9.</text>
</comment>
<dbReference type="NCBIfam" id="TIGR01141">
    <property type="entry name" value="hisC"/>
    <property type="match status" value="1"/>
</dbReference>
<evidence type="ECO:0000256" key="6">
    <source>
        <dbReference type="ARBA" id="ARBA00022679"/>
    </source>
</evidence>
<comment type="similarity">
    <text evidence="3 9">Belongs to the class-II pyridoxal-phosphate-dependent aminotransferase family. Histidinol-phosphate aminotransferase subfamily.</text>
</comment>
<evidence type="ECO:0000256" key="7">
    <source>
        <dbReference type="ARBA" id="ARBA00022898"/>
    </source>
</evidence>
<keyword evidence="7 9" id="KW-0663">Pyridoxal phosphate</keyword>
<keyword evidence="6 9" id="KW-0808">Transferase</keyword>
<comment type="cofactor">
    <cofactor evidence="1 9">
        <name>pyridoxal 5'-phosphate</name>
        <dbReference type="ChEBI" id="CHEBI:597326"/>
    </cofactor>
</comment>
<evidence type="ECO:0000313" key="11">
    <source>
        <dbReference type="EMBL" id="MEK8025606.1"/>
    </source>
</evidence>
<comment type="catalytic activity">
    <reaction evidence="8 9">
        <text>L-histidinol phosphate + 2-oxoglutarate = 3-(imidazol-4-yl)-2-oxopropyl phosphate + L-glutamate</text>
        <dbReference type="Rhea" id="RHEA:23744"/>
        <dbReference type="ChEBI" id="CHEBI:16810"/>
        <dbReference type="ChEBI" id="CHEBI:29985"/>
        <dbReference type="ChEBI" id="CHEBI:57766"/>
        <dbReference type="ChEBI" id="CHEBI:57980"/>
        <dbReference type="EC" id="2.6.1.9"/>
    </reaction>
</comment>
<comment type="subunit">
    <text evidence="4 9">Homodimer.</text>
</comment>
<evidence type="ECO:0000313" key="12">
    <source>
        <dbReference type="Proteomes" id="UP001368500"/>
    </source>
</evidence>
<evidence type="ECO:0000256" key="5">
    <source>
        <dbReference type="ARBA" id="ARBA00022576"/>
    </source>
</evidence>
<dbReference type="InterPro" id="IPR005861">
    <property type="entry name" value="HisP_aminotrans"/>
</dbReference>
<evidence type="ECO:0000256" key="2">
    <source>
        <dbReference type="ARBA" id="ARBA00005011"/>
    </source>
</evidence>
<comment type="caution">
    <text evidence="11">The sequence shown here is derived from an EMBL/GenBank/DDBJ whole genome shotgun (WGS) entry which is preliminary data.</text>
</comment>
<keyword evidence="9" id="KW-0028">Amino-acid biosynthesis</keyword>
<dbReference type="HAMAP" id="MF_01023">
    <property type="entry name" value="HisC_aminotrans_2"/>
    <property type="match status" value="1"/>
</dbReference>
<dbReference type="PROSITE" id="PS00599">
    <property type="entry name" value="AA_TRANSFER_CLASS_2"/>
    <property type="match status" value="1"/>
</dbReference>
<dbReference type="EC" id="2.6.1.9" evidence="9"/>
<dbReference type="PANTHER" id="PTHR43643:SF3">
    <property type="entry name" value="HISTIDINOL-PHOSPHATE AMINOTRANSFERASE"/>
    <property type="match status" value="1"/>
</dbReference>